<dbReference type="EMBL" id="DF970150">
    <property type="protein sequence ID" value="GAP65096.1"/>
    <property type="molecule type" value="Genomic_DNA"/>
</dbReference>
<evidence type="ECO:0000313" key="2">
    <source>
        <dbReference type="EMBL" id="GAN45329.1"/>
    </source>
</evidence>
<evidence type="ECO:0000313" key="4">
    <source>
        <dbReference type="Proteomes" id="UP000253740"/>
    </source>
</evidence>
<dbReference type="Pfam" id="PF04851">
    <property type="entry name" value="ResIII"/>
    <property type="match status" value="1"/>
</dbReference>
<gene>
    <name evidence="2" type="ORF">MBSD_1875</name>
    <name evidence="3" type="ORF">MBSD_n0385</name>
</gene>
<accession>A0A0K8QK71</accession>
<name>A0A0K8QK71_9GAMM</name>
<dbReference type="AlphaFoldDB" id="A0A0K8QK71"/>
<dbReference type="InterPro" id="IPR027417">
    <property type="entry name" value="P-loop_NTPase"/>
</dbReference>
<dbReference type="GO" id="GO:0005524">
    <property type="term" value="F:ATP binding"/>
    <property type="evidence" value="ECO:0007669"/>
    <property type="project" value="InterPro"/>
</dbReference>
<protein>
    <submittedName>
        <fullName evidence="2">Restriction endonuclease subunit R</fullName>
    </submittedName>
    <submittedName>
        <fullName evidence="3">Type III restriction protein res subunit</fullName>
    </submittedName>
</protein>
<dbReference type="Gene3D" id="3.40.50.300">
    <property type="entry name" value="P-loop containing nucleotide triphosphate hydrolases"/>
    <property type="match status" value="2"/>
</dbReference>
<reference evidence="3" key="2">
    <citation type="submission" date="2015-08" db="EMBL/GenBank/DDBJ databases">
        <title>Complete DNA Sequence of Pseudomonas syringae pv. actinidiae, the Causal Agent of Kiwifruit Canker Disease.</title>
        <authorList>
            <person name="Rikkerink E.H.A."/>
            <person name="Fineran P.C."/>
        </authorList>
    </citation>
    <scope>NUCLEOTIDE SEQUENCE</scope>
    <source>
        <strain evidence="3">SkMP5</strain>
    </source>
</reference>
<dbReference type="RefSeq" id="WP_062534573.1">
    <property type="nucleotide sequence ID" value="NZ_DF970150.1"/>
</dbReference>
<dbReference type="Proteomes" id="UP000253740">
    <property type="component" value="Unassembled WGS sequence"/>
</dbReference>
<dbReference type="GO" id="GO:0016787">
    <property type="term" value="F:hydrolase activity"/>
    <property type="evidence" value="ECO:0007669"/>
    <property type="project" value="InterPro"/>
</dbReference>
<proteinExistence type="predicted"/>
<dbReference type="GO" id="GO:0003677">
    <property type="term" value="F:DNA binding"/>
    <property type="evidence" value="ECO:0007669"/>
    <property type="project" value="InterPro"/>
</dbReference>
<evidence type="ECO:0000313" key="3">
    <source>
        <dbReference type="EMBL" id="GAP65096.1"/>
    </source>
</evidence>
<dbReference type="HOGENOM" id="CLU_015668_0_0_6"/>
<dbReference type="PANTHER" id="PTHR47396:SF1">
    <property type="entry name" value="ATP-DEPENDENT HELICASE IRC3-RELATED"/>
    <property type="match status" value="1"/>
</dbReference>
<reference evidence="2" key="1">
    <citation type="submission" date="2015-03" db="EMBL/GenBank/DDBJ databases">
        <title>Draft genome sequence of Mizugakiibacter sediminis skMP5.</title>
        <authorList>
            <person name="Watanabe T."/>
            <person name="Kojima H."/>
            <person name="Fukui M."/>
        </authorList>
    </citation>
    <scope>NUCLEOTIDE SEQUENCE</scope>
    <source>
        <strain evidence="2">SkMP5</strain>
    </source>
</reference>
<keyword evidence="2" id="KW-0378">Hydrolase</keyword>
<keyword evidence="2" id="KW-0255">Endonuclease</keyword>
<dbReference type="EMBL" id="DF952380">
    <property type="protein sequence ID" value="GAN45329.1"/>
    <property type="molecule type" value="Genomic_DNA"/>
</dbReference>
<dbReference type="InterPro" id="IPR050742">
    <property type="entry name" value="Helicase_Restrict-Modif_Enz"/>
</dbReference>
<keyword evidence="4" id="KW-1185">Reference proteome</keyword>
<organism evidence="3">
    <name type="scientific">Mizugakiibacter sediminis</name>
    <dbReference type="NCBI Taxonomy" id="1475481"/>
    <lineage>
        <taxon>Bacteria</taxon>
        <taxon>Pseudomonadati</taxon>
        <taxon>Pseudomonadota</taxon>
        <taxon>Gammaproteobacteria</taxon>
        <taxon>Lysobacterales</taxon>
        <taxon>Rhodanobacteraceae</taxon>
        <taxon>Mizugakiibacter</taxon>
    </lineage>
</organism>
<sequence>MALELKKYQDDALGALDAFLAAARGQRTREDMQAAFDAARRAALGEHAPVLPYRPFSDEAPEIPIACLRVPTGGGKTLMAAHAIERAARGYVGSAAPLALWLVPSNAIRTQTLQALKTPGHPYREALLGYWPADRLTVLDIADCEQLRAQDFGSRAIVVVGTLQTLRVENTTGREVYAYKEAFEPHFATAPDADFFERVNERDLEAQPYLSRADLGKVKRSFANLLAWHRPIVIMDEAHNAQSALSVEVLKRIRPACVIEWTATPARDQNLLYHVSAQELKSEHMIKLPIVLAPHPNWREAVRDAVLTRQKLAEEAQAERDYLRPIVLFQADQRGSEVGVEVLKAHLMESLHIEERRIALATGSQRELDGVDLFDRNCPVDFVITVEALKEGWDCSFAYVFCTVQNIRSARDMEQLLGRVLRMPYAQRRQSEKLNRAYAHVVGAGTAQVANRLADRLVAMGFEEMEVAQFVRPSLDADLFAPRPATPRVVESVFELAPEAARAVAAVLPTHARVEEVGAVAQVTLSGPIAPEVIAQAVAAVPKREREQLERELERHRVRALVAAAPSERGEAFAPIPQLIVPLQGDLVLYEPELLAEFADFSLAELPADLPDFRRAESRHPYLIDVERGHLRIREDEAQYALDIDSASEGIRREDLMRALDRRLRSAAVLQPDMIAWLGRMLDGLAARGFELAYLARHFNDLADAAARRVADLLKGQRRAAFQQSLLPGSGQARLDAHFVFRFDPGNYPARWWYEHGRYEFRKHYYPVPGELKSDIDAEETACAVELDRLEQVKVWVRNLDRQPQASFWLPTSTDRFYPDFVAELTDGRLFAIEYKGEHLESNDDSREKRDIGKVWAAASNGRCVFAMVTDAATAGKSVKAQLLEAMGA</sequence>
<keyword evidence="2" id="KW-0540">Nuclease</keyword>
<feature type="domain" description="Helicase/UvrB N-terminal" evidence="1">
    <location>
        <begin position="66"/>
        <end position="267"/>
    </location>
</feature>
<dbReference type="InterPro" id="IPR006935">
    <property type="entry name" value="Helicase/UvrB_N"/>
</dbReference>
<dbReference type="PANTHER" id="PTHR47396">
    <property type="entry name" value="TYPE I RESTRICTION ENZYME ECOKI R PROTEIN"/>
    <property type="match status" value="1"/>
</dbReference>
<dbReference type="OrthoDB" id="9804145at2"/>
<dbReference type="GO" id="GO:0005829">
    <property type="term" value="C:cytosol"/>
    <property type="evidence" value="ECO:0007669"/>
    <property type="project" value="TreeGrafter"/>
</dbReference>
<dbReference type="SUPFAM" id="SSF52540">
    <property type="entry name" value="P-loop containing nucleoside triphosphate hydrolases"/>
    <property type="match status" value="1"/>
</dbReference>
<dbReference type="GO" id="GO:0004519">
    <property type="term" value="F:endonuclease activity"/>
    <property type="evidence" value="ECO:0007669"/>
    <property type="project" value="UniProtKB-KW"/>
</dbReference>
<dbReference type="STRING" id="1475481.GCA_000953855_00391"/>
<evidence type="ECO:0000259" key="1">
    <source>
        <dbReference type="Pfam" id="PF04851"/>
    </source>
</evidence>